<evidence type="ECO:0000313" key="2">
    <source>
        <dbReference type="EMBL" id="KKC33414.1"/>
    </source>
</evidence>
<dbReference type="OrthoDB" id="9813092at2"/>
<dbReference type="EMBL" id="FOMB01000001">
    <property type="protein sequence ID" value="SFB91025.1"/>
    <property type="molecule type" value="Genomic_DNA"/>
</dbReference>
<evidence type="ECO:0000259" key="1">
    <source>
        <dbReference type="PROSITE" id="PS50404"/>
    </source>
</evidence>
<dbReference type="InterPro" id="IPR036249">
    <property type="entry name" value="Thioredoxin-like_sf"/>
</dbReference>
<keyword evidence="3" id="KW-0808">Transferase</keyword>
<dbReference type="EMBL" id="LAPV01000092">
    <property type="protein sequence ID" value="KKC33414.1"/>
    <property type="molecule type" value="Genomic_DNA"/>
</dbReference>
<organism evidence="3 5">
    <name type="scientific">Devosia psychrophila</name>
    <dbReference type="NCBI Taxonomy" id="728005"/>
    <lineage>
        <taxon>Bacteria</taxon>
        <taxon>Pseudomonadati</taxon>
        <taxon>Pseudomonadota</taxon>
        <taxon>Alphaproteobacteria</taxon>
        <taxon>Hyphomicrobiales</taxon>
        <taxon>Devosiaceae</taxon>
        <taxon>Devosia</taxon>
    </lineage>
</organism>
<gene>
    <name evidence="3" type="ORF">SAMN04488059_1015</name>
    <name evidence="2" type="ORF">WH91_08340</name>
</gene>
<dbReference type="STRING" id="728005.SAMN04488059_1015"/>
<sequence length="308" mass="33439">MSDPAELILHHYSTSTFSERVRLAMGLKGLRYRSVAIPRAMPKPDLLPLTGGYRRTPVLQIGADIWCDTLLILRKLETLHPSPSLYPNGDASLVRALVWWADKSIFPHALGVVATTVGHSIPPDFVAERKAFGFPLAPSDVGPVVYRHLQQGATHLGWLAEMLGDGRPFLMGEYPSAFDFAAYGPLWLLKNQGGAEAERRFVLAGLEQWYDHVRAIGHGRPEVMTAQDALDVASKAEPMTTVILADADPSGLELGTTVTVTPDDTGRDPVHGTLVSADAQELVISTANGRVGTVHLHFPRAGFDVVAR</sequence>
<dbReference type="SUPFAM" id="SSF52833">
    <property type="entry name" value="Thioredoxin-like"/>
    <property type="match status" value="1"/>
</dbReference>
<accession>A0A0F5Q015</accession>
<dbReference type="SUPFAM" id="SSF47616">
    <property type="entry name" value="GST C-terminal domain-like"/>
    <property type="match status" value="1"/>
</dbReference>
<dbReference type="RefSeq" id="WP_046170549.1">
    <property type="nucleotide sequence ID" value="NZ_FOMB01000001.1"/>
</dbReference>
<evidence type="ECO:0000313" key="5">
    <source>
        <dbReference type="Proteomes" id="UP000182258"/>
    </source>
</evidence>
<keyword evidence="4" id="KW-1185">Reference proteome</keyword>
<evidence type="ECO:0000313" key="4">
    <source>
        <dbReference type="Proteomes" id="UP000033519"/>
    </source>
</evidence>
<reference evidence="2 4" key="1">
    <citation type="submission" date="2015-03" db="EMBL/GenBank/DDBJ databases">
        <authorList>
            <person name="Lepp D."/>
            <person name="Hassan Y.I."/>
            <person name="Li X.-Z."/>
            <person name="Zhou T."/>
        </authorList>
    </citation>
    <scope>NUCLEOTIDE SEQUENCE [LARGE SCALE GENOMIC DNA]</scope>
    <source>
        <strain evidence="2 4">Cr7-05</strain>
    </source>
</reference>
<dbReference type="Proteomes" id="UP000182258">
    <property type="component" value="Unassembled WGS sequence"/>
</dbReference>
<dbReference type="PROSITE" id="PS50404">
    <property type="entry name" value="GST_NTER"/>
    <property type="match status" value="1"/>
</dbReference>
<evidence type="ECO:0000313" key="3">
    <source>
        <dbReference type="EMBL" id="SFB91025.1"/>
    </source>
</evidence>
<dbReference type="PATRIC" id="fig|728005.3.peg.4384"/>
<protein>
    <submittedName>
        <fullName evidence="3">Glutathione S-transferase</fullName>
    </submittedName>
</protein>
<dbReference type="AlphaFoldDB" id="A0A0F5Q015"/>
<dbReference type="Proteomes" id="UP000033519">
    <property type="component" value="Unassembled WGS sequence"/>
</dbReference>
<dbReference type="Pfam" id="PF13417">
    <property type="entry name" value="GST_N_3"/>
    <property type="match status" value="1"/>
</dbReference>
<dbReference type="CDD" id="cd00570">
    <property type="entry name" value="GST_N_family"/>
    <property type="match status" value="1"/>
</dbReference>
<feature type="domain" description="GST N-terminal" evidence="1">
    <location>
        <begin position="5"/>
        <end position="84"/>
    </location>
</feature>
<dbReference type="InterPro" id="IPR004045">
    <property type="entry name" value="Glutathione_S-Trfase_N"/>
</dbReference>
<reference evidence="3 5" key="2">
    <citation type="submission" date="2016-10" db="EMBL/GenBank/DDBJ databases">
        <authorList>
            <person name="de Groot N.N."/>
        </authorList>
    </citation>
    <scope>NUCLEOTIDE SEQUENCE [LARGE SCALE GENOMIC DNA]</scope>
    <source>
        <strain evidence="3 5">CGMCC 1.10210</strain>
    </source>
</reference>
<dbReference type="Gene3D" id="3.40.30.110">
    <property type="match status" value="2"/>
</dbReference>
<proteinExistence type="predicted"/>
<dbReference type="GO" id="GO:0016740">
    <property type="term" value="F:transferase activity"/>
    <property type="evidence" value="ECO:0007669"/>
    <property type="project" value="UniProtKB-KW"/>
</dbReference>
<dbReference type="InterPro" id="IPR036282">
    <property type="entry name" value="Glutathione-S-Trfase_C_sf"/>
</dbReference>
<name>A0A0F5Q015_9HYPH</name>